<dbReference type="InterPro" id="IPR050333">
    <property type="entry name" value="SLRP"/>
</dbReference>
<keyword evidence="1" id="KW-0433">Leucine-rich repeat</keyword>
<evidence type="ECO:0000313" key="7">
    <source>
        <dbReference type="EMBL" id="CAG5097544.1"/>
    </source>
</evidence>
<dbReference type="InterPro" id="IPR001611">
    <property type="entry name" value="Leu-rich_rpt"/>
</dbReference>
<dbReference type="PROSITE" id="PS51450">
    <property type="entry name" value="LRR"/>
    <property type="match status" value="2"/>
</dbReference>
<dbReference type="Proteomes" id="UP001158576">
    <property type="component" value="Chromosome XSR"/>
</dbReference>
<dbReference type="InterPro" id="IPR032675">
    <property type="entry name" value="LRR_dom_sf"/>
</dbReference>
<dbReference type="PRINTS" id="PR00019">
    <property type="entry name" value="LEURICHRPT"/>
</dbReference>
<keyword evidence="2" id="KW-0732">Signal</keyword>
<organism evidence="7 8">
    <name type="scientific">Oikopleura dioica</name>
    <name type="common">Tunicate</name>
    <dbReference type="NCBI Taxonomy" id="34765"/>
    <lineage>
        <taxon>Eukaryota</taxon>
        <taxon>Metazoa</taxon>
        <taxon>Chordata</taxon>
        <taxon>Tunicata</taxon>
        <taxon>Appendicularia</taxon>
        <taxon>Copelata</taxon>
        <taxon>Oikopleuridae</taxon>
        <taxon>Oikopleura</taxon>
    </lineage>
</organism>
<gene>
    <name evidence="7" type="ORF">OKIOD_LOCUS6681</name>
</gene>
<dbReference type="PANTHER" id="PTHR45712">
    <property type="entry name" value="AGAP008170-PA"/>
    <property type="match status" value="1"/>
</dbReference>
<evidence type="ECO:0000256" key="4">
    <source>
        <dbReference type="ARBA" id="ARBA00023180"/>
    </source>
</evidence>
<dbReference type="Pfam" id="PF13855">
    <property type="entry name" value="LRR_8"/>
    <property type="match status" value="2"/>
</dbReference>
<feature type="domain" description="LRRNT" evidence="6">
    <location>
        <begin position="63"/>
        <end position="97"/>
    </location>
</feature>
<accession>A0ABN7SBV1</accession>
<dbReference type="EMBL" id="OU015569">
    <property type="protein sequence ID" value="CAG5097544.1"/>
    <property type="molecule type" value="Genomic_DNA"/>
</dbReference>
<keyword evidence="5" id="KW-0472">Membrane</keyword>
<keyword evidence="4" id="KW-0325">Glycoprotein</keyword>
<evidence type="ECO:0000256" key="2">
    <source>
        <dbReference type="ARBA" id="ARBA00022729"/>
    </source>
</evidence>
<reference evidence="7 8" key="1">
    <citation type="submission" date="2021-04" db="EMBL/GenBank/DDBJ databases">
        <authorList>
            <person name="Bliznina A."/>
        </authorList>
    </citation>
    <scope>NUCLEOTIDE SEQUENCE [LARGE SCALE GENOMIC DNA]</scope>
</reference>
<dbReference type="InterPro" id="IPR003591">
    <property type="entry name" value="Leu-rich_rpt_typical-subtyp"/>
</dbReference>
<evidence type="ECO:0000256" key="1">
    <source>
        <dbReference type="ARBA" id="ARBA00022614"/>
    </source>
</evidence>
<dbReference type="Gene3D" id="3.80.10.10">
    <property type="entry name" value="Ribonuclease Inhibitor"/>
    <property type="match status" value="1"/>
</dbReference>
<dbReference type="PANTHER" id="PTHR45712:SF22">
    <property type="entry name" value="INSULIN-LIKE GROWTH FACTOR-BINDING PROTEIN COMPLEX ACID LABILE SUBUNIT"/>
    <property type="match status" value="1"/>
</dbReference>
<dbReference type="SUPFAM" id="SSF52058">
    <property type="entry name" value="L domain-like"/>
    <property type="match status" value="1"/>
</dbReference>
<dbReference type="InterPro" id="IPR000372">
    <property type="entry name" value="LRRNT"/>
</dbReference>
<keyword evidence="8" id="KW-1185">Reference proteome</keyword>
<keyword evidence="3" id="KW-0677">Repeat</keyword>
<keyword evidence="5" id="KW-0812">Transmembrane</keyword>
<dbReference type="SMART" id="SM00013">
    <property type="entry name" value="LRRNT"/>
    <property type="match status" value="1"/>
</dbReference>
<name>A0ABN7SBV1_OIKDI</name>
<proteinExistence type="predicted"/>
<evidence type="ECO:0000259" key="6">
    <source>
        <dbReference type="SMART" id="SM00013"/>
    </source>
</evidence>
<evidence type="ECO:0000256" key="3">
    <source>
        <dbReference type="ARBA" id="ARBA00022737"/>
    </source>
</evidence>
<keyword evidence="5" id="KW-1133">Transmembrane helix</keyword>
<sequence>MTRAQTAGDSADADGLTEDAMGRAIPNRFTTLCEEELKKQGKSFYRADRMRLRLLLLFQLVFSCPDECRCDTRRKIVFCNDRNFNSIPAGIPSDTKQLHLQENELFDDDELDRLLKRLTSLESLKLFNNKLTRVPRLNSKVLREIYINRNRISSVTSSSFENCPKLAVIVLDENELTSESIEAGAFASLTELRRISYARNNVEVFPAGMPYSLKEIYAPHNGMAKIPATTLSQLMNVEVLDLSHNQLTDESFGGESYGLANLVNLRKIYLSYNRLQHFPKHLSFTTESVYLNANQLTAIAMTDIEHLTNLRMLDLAHNQLYSIEPGTLRNLRSLTNIDLSGNNWWCDCFLLDLWEYLKSSGVHHGAQDSPKCRDPRNSALRIDELNQSDFECSPIEFGLLKENGNIKLEINEFDMPSSPDVRVHLQNIQGNHSVSMVLTEASTVLKTLEPSTAYRICLYNFYAMESSRLPESMCSLIHTPYSQEVDYSATMEAIPRSRQLELVVGIVTGLILMTVILAVYFVCWRNGHLSDHKKYHSPLAQSQNFLQSRSLDRKAAFTGAHSTTSTTFQLASITSPGLELTADASKEFDVTLMLRNPMIPDPRSSFHSHGACSSDNTSDGAYHTMTSSVHHHHSVPHHNRAESIGVFV</sequence>
<evidence type="ECO:0000313" key="8">
    <source>
        <dbReference type="Proteomes" id="UP001158576"/>
    </source>
</evidence>
<dbReference type="SMART" id="SM00369">
    <property type="entry name" value="LRR_TYP"/>
    <property type="match status" value="5"/>
</dbReference>
<evidence type="ECO:0000256" key="5">
    <source>
        <dbReference type="SAM" id="Phobius"/>
    </source>
</evidence>
<protein>
    <submittedName>
        <fullName evidence="7">Oidioi.mRNA.OKI2018_I69.XSR.g15123.t1.cds</fullName>
    </submittedName>
</protein>
<feature type="transmembrane region" description="Helical" evidence="5">
    <location>
        <begin position="502"/>
        <end position="524"/>
    </location>
</feature>